<proteinExistence type="predicted"/>
<organism evidence="1 2">
    <name type="scientific">Psophocarpus tetragonolobus</name>
    <name type="common">Winged bean</name>
    <name type="synonym">Dolichos tetragonolobus</name>
    <dbReference type="NCBI Taxonomy" id="3891"/>
    <lineage>
        <taxon>Eukaryota</taxon>
        <taxon>Viridiplantae</taxon>
        <taxon>Streptophyta</taxon>
        <taxon>Embryophyta</taxon>
        <taxon>Tracheophyta</taxon>
        <taxon>Spermatophyta</taxon>
        <taxon>Magnoliopsida</taxon>
        <taxon>eudicotyledons</taxon>
        <taxon>Gunneridae</taxon>
        <taxon>Pentapetalae</taxon>
        <taxon>rosids</taxon>
        <taxon>fabids</taxon>
        <taxon>Fabales</taxon>
        <taxon>Fabaceae</taxon>
        <taxon>Papilionoideae</taxon>
        <taxon>50 kb inversion clade</taxon>
        <taxon>NPAAA clade</taxon>
        <taxon>indigoferoid/millettioid clade</taxon>
        <taxon>Phaseoleae</taxon>
        <taxon>Psophocarpus</taxon>
    </lineage>
</organism>
<comment type="caution">
    <text evidence="1">The sequence shown here is derived from an EMBL/GenBank/DDBJ whole genome shotgun (WGS) entry which is preliminary data.</text>
</comment>
<evidence type="ECO:0000313" key="1">
    <source>
        <dbReference type="EMBL" id="KAK7400176.1"/>
    </source>
</evidence>
<dbReference type="EMBL" id="JAYMYS010000003">
    <property type="protein sequence ID" value="KAK7400176.1"/>
    <property type="molecule type" value="Genomic_DNA"/>
</dbReference>
<dbReference type="Proteomes" id="UP001386955">
    <property type="component" value="Unassembled WGS sequence"/>
</dbReference>
<protein>
    <submittedName>
        <fullName evidence="1">Uncharacterized protein</fullName>
    </submittedName>
</protein>
<dbReference type="AlphaFoldDB" id="A0AAN9SP48"/>
<keyword evidence="2" id="KW-1185">Reference proteome</keyword>
<accession>A0AAN9SP48</accession>
<gene>
    <name evidence="1" type="ORF">VNO78_11376</name>
</gene>
<evidence type="ECO:0000313" key="2">
    <source>
        <dbReference type="Proteomes" id="UP001386955"/>
    </source>
</evidence>
<name>A0AAN9SP48_PSOTE</name>
<reference evidence="1 2" key="1">
    <citation type="submission" date="2024-01" db="EMBL/GenBank/DDBJ databases">
        <title>The genomes of 5 underutilized Papilionoideae crops provide insights into root nodulation and disease resistanc.</title>
        <authorList>
            <person name="Jiang F."/>
        </authorList>
    </citation>
    <scope>NUCLEOTIDE SEQUENCE [LARGE SCALE GENOMIC DNA]</scope>
    <source>
        <strain evidence="1">DUOXIRENSHENG_FW03</strain>
        <tissue evidence="1">Leaves</tissue>
    </source>
</reference>
<sequence>MIFVAAWANAGAGGPAFPLFFLLSYSLAEFLNGRDQLVKDFEALSNISVEQLCHVSPTWAEKIGPWWRPARKEELASLVARKSLEYIENFDLPLS</sequence>